<feature type="region of interest" description="Disordered" evidence="1">
    <location>
        <begin position="75"/>
        <end position="102"/>
    </location>
</feature>
<dbReference type="OrthoDB" id="6759066at2759"/>
<feature type="compositionally biased region" description="Polar residues" evidence="1">
    <location>
        <begin position="93"/>
        <end position="102"/>
    </location>
</feature>
<reference evidence="3" key="1">
    <citation type="submission" date="2020-07" db="EMBL/GenBank/DDBJ databases">
        <title>Multicomponent nature underlies the extraordinary mechanical properties of spider dragline silk.</title>
        <authorList>
            <person name="Kono N."/>
            <person name="Nakamura H."/>
            <person name="Mori M."/>
            <person name="Yoshida Y."/>
            <person name="Ohtoshi R."/>
            <person name="Malay A.D."/>
            <person name="Moran D.A.P."/>
            <person name="Tomita M."/>
            <person name="Numata K."/>
            <person name="Arakawa K."/>
        </authorList>
    </citation>
    <scope>NUCLEOTIDE SEQUENCE</scope>
</reference>
<dbReference type="Gene3D" id="1.10.10.1450">
    <property type="match status" value="1"/>
</dbReference>
<evidence type="ECO:0000256" key="1">
    <source>
        <dbReference type="SAM" id="MobiDB-lite"/>
    </source>
</evidence>
<feature type="domain" description="Mos1 transposase HTH" evidence="2">
    <location>
        <begin position="32"/>
        <end position="77"/>
    </location>
</feature>
<dbReference type="EMBL" id="BMAO01010644">
    <property type="protein sequence ID" value="GFQ68499.1"/>
    <property type="molecule type" value="Genomic_DNA"/>
</dbReference>
<accession>A0A8X6GJY3</accession>
<feature type="compositionally biased region" description="Basic and acidic residues" evidence="1">
    <location>
        <begin position="75"/>
        <end position="84"/>
    </location>
</feature>
<gene>
    <name evidence="3" type="ORF">TNCT_319161</name>
</gene>
<dbReference type="AlphaFoldDB" id="A0A8X6GJY3"/>
<dbReference type="Proteomes" id="UP000887116">
    <property type="component" value="Unassembled WGS sequence"/>
</dbReference>
<protein>
    <recommendedName>
        <fullName evidence="2">Mos1 transposase HTH domain-containing protein</fullName>
    </recommendedName>
</protein>
<comment type="caution">
    <text evidence="3">The sequence shown here is derived from an EMBL/GenBank/DDBJ whole genome shotgun (WGS) entry which is preliminary data.</text>
</comment>
<proteinExistence type="predicted"/>
<organism evidence="3 4">
    <name type="scientific">Trichonephila clavata</name>
    <name type="common">Joro spider</name>
    <name type="synonym">Nephila clavata</name>
    <dbReference type="NCBI Taxonomy" id="2740835"/>
    <lineage>
        <taxon>Eukaryota</taxon>
        <taxon>Metazoa</taxon>
        <taxon>Ecdysozoa</taxon>
        <taxon>Arthropoda</taxon>
        <taxon>Chelicerata</taxon>
        <taxon>Arachnida</taxon>
        <taxon>Araneae</taxon>
        <taxon>Araneomorphae</taxon>
        <taxon>Entelegynae</taxon>
        <taxon>Araneoidea</taxon>
        <taxon>Nephilidae</taxon>
        <taxon>Trichonephila</taxon>
    </lineage>
</organism>
<evidence type="ECO:0000259" key="2">
    <source>
        <dbReference type="Pfam" id="PF17906"/>
    </source>
</evidence>
<dbReference type="InterPro" id="IPR041426">
    <property type="entry name" value="Mos1_HTH"/>
</dbReference>
<keyword evidence="4" id="KW-1185">Reference proteome</keyword>
<evidence type="ECO:0000313" key="4">
    <source>
        <dbReference type="Proteomes" id="UP000887116"/>
    </source>
</evidence>
<name>A0A8X6GJY3_TRICU</name>
<evidence type="ECO:0000313" key="3">
    <source>
        <dbReference type="EMBL" id="GFQ68499.1"/>
    </source>
</evidence>
<sequence>MRKVRTSFHRLQRDNFFCVINIYAMADFRDKRAVLKFSLLLGTKGIEILEMLKMAYKDDAMRKTQVLHWFSRFENGEKSNDNKSHSVVLPRLSNHQRLMTDH</sequence>
<dbReference type="Pfam" id="PF17906">
    <property type="entry name" value="HTH_48"/>
    <property type="match status" value="1"/>
</dbReference>